<evidence type="ECO:0000256" key="1">
    <source>
        <dbReference type="SAM" id="SignalP"/>
    </source>
</evidence>
<sequence>MRLSNSTLLAATLISSAIAAPPARRDLPGLLSPRGPTLPAKPPTVVIAPGAWHQPIVYESLRTELALLAYPSTSVSLASVGTKDPNVGMLDDAARIRAELTRQADLGNNVVLVAHSYAGVPASVAVAGLSVKDRAAAGKKGGVVGVLYLCAFVLPAQVSLSDALGGQFPAWFNVTGQFMNPIDPAHVFYNDLTNQGTVAWAVSQLRSETVKIVTEKNTFQPWSNGIPVGYVYTTQDNAVPPSLQQSMTAGFPADAFKATMTTGHAPFLSQPKALAANVKAAAVKFAASKFARLILASALQKYRESRLKIRSIPMERFIYLENNSSVQFLSSAGGILTKAKRKSKGLRWAVATLIGTSSAATTAALLLADGNASLPTPASAAPGLPVISNDGICGTCRRVLALGLPKEGETVMGRVWRFDG</sequence>
<keyword evidence="1" id="KW-0732">Signal</keyword>
<dbReference type="Gene3D" id="3.40.50.1820">
    <property type="entry name" value="alpha/beta hydrolase"/>
    <property type="match status" value="1"/>
</dbReference>
<accession>A0AA97PR70</accession>
<evidence type="ECO:0000313" key="3">
    <source>
        <dbReference type="EMBL" id="ELQ44086.1"/>
    </source>
</evidence>
<feature type="domain" description="AB hydrolase-1" evidence="2">
    <location>
        <begin position="45"/>
        <end position="276"/>
    </location>
</feature>
<dbReference type="PANTHER" id="PTHR37017">
    <property type="entry name" value="AB HYDROLASE-1 DOMAIN-CONTAINING PROTEIN-RELATED"/>
    <property type="match status" value="1"/>
</dbReference>
<feature type="signal peptide" evidence="1">
    <location>
        <begin position="1"/>
        <end position="19"/>
    </location>
</feature>
<organism evidence="3">
    <name type="scientific">Pyricularia oryzae (strain Y34)</name>
    <name type="common">Rice blast fungus</name>
    <name type="synonym">Magnaporthe oryzae</name>
    <dbReference type="NCBI Taxonomy" id="1143189"/>
    <lineage>
        <taxon>Eukaryota</taxon>
        <taxon>Fungi</taxon>
        <taxon>Dikarya</taxon>
        <taxon>Ascomycota</taxon>
        <taxon>Pezizomycotina</taxon>
        <taxon>Sordariomycetes</taxon>
        <taxon>Sordariomycetidae</taxon>
        <taxon>Magnaporthales</taxon>
        <taxon>Pyriculariaceae</taxon>
        <taxon>Pyricularia</taxon>
    </lineage>
</organism>
<proteinExistence type="predicted"/>
<gene>
    <name evidence="3" type="ORF">OOU_Y34scaffold00101g3</name>
</gene>
<evidence type="ECO:0000259" key="2">
    <source>
        <dbReference type="Pfam" id="PF12697"/>
    </source>
</evidence>
<dbReference type="AlphaFoldDB" id="A0AA97PR70"/>
<feature type="chain" id="PRO_5041677439" description="AB hydrolase-1 domain-containing protein" evidence="1">
    <location>
        <begin position="20"/>
        <end position="420"/>
    </location>
</feature>
<dbReference type="Pfam" id="PF12697">
    <property type="entry name" value="Abhydrolase_6"/>
    <property type="match status" value="1"/>
</dbReference>
<protein>
    <recommendedName>
        <fullName evidence="2">AB hydrolase-1 domain-containing protein</fullName>
    </recommendedName>
</protein>
<dbReference type="SUPFAM" id="SSF53474">
    <property type="entry name" value="alpha/beta-Hydrolases"/>
    <property type="match status" value="1"/>
</dbReference>
<dbReference type="EMBL" id="JH793997">
    <property type="protein sequence ID" value="ELQ44086.1"/>
    <property type="molecule type" value="Genomic_DNA"/>
</dbReference>
<dbReference type="Proteomes" id="UP000011086">
    <property type="component" value="Unassembled WGS sequence"/>
</dbReference>
<dbReference type="InterPro" id="IPR029058">
    <property type="entry name" value="AB_hydrolase_fold"/>
</dbReference>
<dbReference type="InterPro" id="IPR000073">
    <property type="entry name" value="AB_hydrolase_1"/>
</dbReference>
<name>A0AA97PR70_PYRO3</name>
<reference evidence="3" key="1">
    <citation type="journal article" date="2012" name="PLoS Genet.">
        <title>Comparative analysis of the genomes of two field isolates of the rice blast fungus Magnaporthe oryzae.</title>
        <authorList>
            <person name="Xue M."/>
            <person name="Yang J."/>
            <person name="Li Z."/>
            <person name="Hu S."/>
            <person name="Yao N."/>
            <person name="Dean R.A."/>
            <person name="Zhao W."/>
            <person name="Shen M."/>
            <person name="Zhang H."/>
            <person name="Li C."/>
            <person name="Liu L."/>
            <person name="Cao L."/>
            <person name="Xu X."/>
            <person name="Xing Y."/>
            <person name="Hsiang T."/>
            <person name="Zhang Z."/>
            <person name="Xu J.R."/>
            <person name="Peng Y.L."/>
        </authorList>
    </citation>
    <scope>NUCLEOTIDE SEQUENCE</scope>
    <source>
        <strain evidence="3">Y34</strain>
    </source>
</reference>
<dbReference type="InterPro" id="IPR052897">
    <property type="entry name" value="Sec-Metab_Biosynth_Hydrolase"/>
</dbReference>
<dbReference type="PANTHER" id="PTHR37017:SF13">
    <property type="entry name" value="AB HYDROLASE-1 DOMAIN-CONTAINING PROTEIN"/>
    <property type="match status" value="1"/>
</dbReference>